<dbReference type="InterPro" id="IPR000709">
    <property type="entry name" value="Leu_Ile_Val-bd"/>
</dbReference>
<dbReference type="InterPro" id="IPR051010">
    <property type="entry name" value="BCAA_transport"/>
</dbReference>
<keyword evidence="7" id="KW-0675">Receptor</keyword>
<dbReference type="CDD" id="cd06338">
    <property type="entry name" value="PBP1_ABC_ligand_binding-like"/>
    <property type="match status" value="1"/>
</dbReference>
<feature type="compositionally biased region" description="Polar residues" evidence="5">
    <location>
        <begin position="1"/>
        <end position="13"/>
    </location>
</feature>
<comment type="similarity">
    <text evidence="1">Belongs to the leucine-binding protein family.</text>
</comment>
<sequence>MKHSSRTSVTTSGADRVTGVRPHGPRPAPRRAAVALAAAGTLTLSACGLGGGGGASAGGGGGEGGEDEGPVTIGISLPLTGDFSEPGKGVQRGYEAWAEYTNANGGLLGRDVELTIYDDQSNADRVASDYEKLINQDQVDIVVGPFSTRLVVPAAQVAQDYGFLFVEPAGAAEEVFTQGFDNLFYAAPAIANDHYNYLADYILAMPEDERPTTAAYASMDDPFAQGTAYGLKEKLEEGGIETVADEVYPPNTTDFSSIANKIAASDADILVGGTQYQDAVNLIVALQQLDYQPQLAAFSTAPTNPEFPEAIGDQTEGIISPTGYTPEAEYPTNAEFVEFYTDKHGNAPNEDEANAWTTMQVVAAAAEANECADPSPECQQSMIDWLRENTVDTVVGPLSWDAEGRPQAAHLIQQWQDGEIRIVLPEDTSDAELSYPKQDW</sequence>
<name>A0A1B1N8X2_9MICO</name>
<protein>
    <submittedName>
        <fullName evidence="7">Extracellular ligand-binding receptor</fullName>
    </submittedName>
</protein>
<reference evidence="7 8" key="1">
    <citation type="submission" date="2016-03" db="EMBL/GenBank/DDBJ databases">
        <title>Shallow-sea hydrothermal system.</title>
        <authorList>
            <person name="Tang K."/>
        </authorList>
    </citation>
    <scope>NUCLEOTIDE SEQUENCE [LARGE SCALE GENOMIC DNA]</scope>
    <source>
        <strain evidence="7 8">JLT9</strain>
    </source>
</reference>
<dbReference type="InterPro" id="IPR028082">
    <property type="entry name" value="Peripla_BP_I"/>
</dbReference>
<dbReference type="STRING" id="1758689.SGUI_0491"/>
<evidence type="ECO:0000256" key="5">
    <source>
        <dbReference type="SAM" id="MobiDB-lite"/>
    </source>
</evidence>
<dbReference type="Proteomes" id="UP000092482">
    <property type="component" value="Chromosome"/>
</dbReference>
<dbReference type="InterPro" id="IPR028081">
    <property type="entry name" value="Leu-bd"/>
</dbReference>
<dbReference type="AlphaFoldDB" id="A0A1B1N8X2"/>
<proteinExistence type="inferred from homology"/>
<keyword evidence="3" id="KW-0732">Signal</keyword>
<accession>A0A1B1N8X2</accession>
<dbReference type="EMBL" id="CP014989">
    <property type="protein sequence ID" value="ANS77887.1"/>
    <property type="molecule type" value="Genomic_DNA"/>
</dbReference>
<evidence type="ECO:0000256" key="3">
    <source>
        <dbReference type="ARBA" id="ARBA00022729"/>
    </source>
</evidence>
<keyword evidence="8" id="KW-1185">Reference proteome</keyword>
<dbReference type="SUPFAM" id="SSF53822">
    <property type="entry name" value="Periplasmic binding protein-like I"/>
    <property type="match status" value="1"/>
</dbReference>
<evidence type="ECO:0000256" key="1">
    <source>
        <dbReference type="ARBA" id="ARBA00010062"/>
    </source>
</evidence>
<dbReference type="PATRIC" id="fig|1758689.4.peg.496"/>
<feature type="domain" description="Leucine-binding protein" evidence="6">
    <location>
        <begin position="70"/>
        <end position="418"/>
    </location>
</feature>
<evidence type="ECO:0000256" key="2">
    <source>
        <dbReference type="ARBA" id="ARBA00022448"/>
    </source>
</evidence>
<gene>
    <name evidence="7" type="ORF">SGUI_0491</name>
</gene>
<dbReference type="Gene3D" id="3.40.50.2300">
    <property type="match status" value="2"/>
</dbReference>
<keyword evidence="2" id="KW-0813">Transport</keyword>
<dbReference type="OrthoDB" id="7337537at2"/>
<evidence type="ECO:0000313" key="8">
    <source>
        <dbReference type="Proteomes" id="UP000092482"/>
    </source>
</evidence>
<dbReference type="RefSeq" id="WP_083190438.1">
    <property type="nucleotide sequence ID" value="NZ_CP014989.1"/>
</dbReference>
<feature type="region of interest" description="Disordered" evidence="5">
    <location>
        <begin position="1"/>
        <end position="32"/>
    </location>
</feature>
<dbReference type="GO" id="GO:0006865">
    <property type="term" value="P:amino acid transport"/>
    <property type="evidence" value="ECO:0007669"/>
    <property type="project" value="UniProtKB-KW"/>
</dbReference>
<dbReference type="KEGG" id="serj:SGUI_0491"/>
<evidence type="ECO:0000256" key="4">
    <source>
        <dbReference type="ARBA" id="ARBA00022970"/>
    </source>
</evidence>
<dbReference type="PANTHER" id="PTHR30483">
    <property type="entry name" value="LEUCINE-SPECIFIC-BINDING PROTEIN"/>
    <property type="match status" value="1"/>
</dbReference>
<dbReference type="PRINTS" id="PR00337">
    <property type="entry name" value="LEUILEVALBP"/>
</dbReference>
<evidence type="ECO:0000259" key="6">
    <source>
        <dbReference type="Pfam" id="PF13458"/>
    </source>
</evidence>
<dbReference type="Pfam" id="PF13458">
    <property type="entry name" value="Peripla_BP_6"/>
    <property type="match status" value="1"/>
</dbReference>
<organism evidence="7 8">
    <name type="scientific">Serinicoccus hydrothermalis</name>
    <dbReference type="NCBI Taxonomy" id="1758689"/>
    <lineage>
        <taxon>Bacteria</taxon>
        <taxon>Bacillati</taxon>
        <taxon>Actinomycetota</taxon>
        <taxon>Actinomycetes</taxon>
        <taxon>Micrococcales</taxon>
        <taxon>Ornithinimicrobiaceae</taxon>
        <taxon>Serinicoccus</taxon>
    </lineage>
</organism>
<evidence type="ECO:0000313" key="7">
    <source>
        <dbReference type="EMBL" id="ANS77887.1"/>
    </source>
</evidence>
<dbReference type="PANTHER" id="PTHR30483:SF37">
    <property type="entry name" value="ABC TRANSPORTER SUBSTRATE-BINDING PROTEIN"/>
    <property type="match status" value="1"/>
</dbReference>
<keyword evidence="4" id="KW-0029">Amino-acid transport</keyword>